<dbReference type="PROSITE" id="PS51186">
    <property type="entry name" value="GNAT"/>
    <property type="match status" value="1"/>
</dbReference>
<dbReference type="InterPro" id="IPR016181">
    <property type="entry name" value="Acyl_CoA_acyltransferase"/>
</dbReference>
<proteinExistence type="predicted"/>
<evidence type="ECO:0000259" key="1">
    <source>
        <dbReference type="PROSITE" id="PS51186"/>
    </source>
</evidence>
<dbReference type="Gene3D" id="3.40.630.30">
    <property type="match status" value="1"/>
</dbReference>
<evidence type="ECO:0000313" key="2">
    <source>
        <dbReference type="EMBL" id="MCP2162196.1"/>
    </source>
</evidence>
<protein>
    <submittedName>
        <fullName evidence="2">Protein N-acetyltransferase, RimJ/RimL family</fullName>
    </submittedName>
</protein>
<dbReference type="PANTHER" id="PTHR43792">
    <property type="entry name" value="GNAT FAMILY, PUTATIVE (AFU_ORTHOLOGUE AFUA_3G00765)-RELATED-RELATED"/>
    <property type="match status" value="1"/>
</dbReference>
<feature type="domain" description="N-acetyltransferase" evidence="1">
    <location>
        <begin position="8"/>
        <end position="170"/>
    </location>
</feature>
<dbReference type="SUPFAM" id="SSF55729">
    <property type="entry name" value="Acyl-CoA N-acyltransferases (Nat)"/>
    <property type="match status" value="1"/>
</dbReference>
<dbReference type="Pfam" id="PF13302">
    <property type="entry name" value="Acetyltransf_3"/>
    <property type="match status" value="1"/>
</dbReference>
<reference evidence="2 3" key="1">
    <citation type="submission" date="2022-06" db="EMBL/GenBank/DDBJ databases">
        <title>Genomic Encyclopedia of Archaeal and Bacterial Type Strains, Phase II (KMG-II): from individual species to whole genera.</title>
        <authorList>
            <person name="Goeker M."/>
        </authorList>
    </citation>
    <scope>NUCLEOTIDE SEQUENCE [LARGE SCALE GENOMIC DNA]</scope>
    <source>
        <strain evidence="2 3">DSM 45037</strain>
    </source>
</reference>
<dbReference type="InterPro" id="IPR051531">
    <property type="entry name" value="N-acetyltransferase"/>
</dbReference>
<dbReference type="Proteomes" id="UP001205740">
    <property type="component" value="Unassembled WGS sequence"/>
</dbReference>
<comment type="caution">
    <text evidence="2">The sequence shown here is derived from an EMBL/GenBank/DDBJ whole genome shotgun (WGS) entry which is preliminary data.</text>
</comment>
<accession>A0ABT1H4W5</accession>
<dbReference type="CDD" id="cd04301">
    <property type="entry name" value="NAT_SF"/>
    <property type="match status" value="1"/>
</dbReference>
<dbReference type="RefSeq" id="WP_253655759.1">
    <property type="nucleotide sequence ID" value="NZ_BAAAOE010000005.1"/>
</dbReference>
<name>A0ABT1H4W5_9NOCA</name>
<sequence length="170" mass="18602">MIARTRRLSVSPLRPTDVEELVDMVTLPELHRMTGGAPADRDEARGRVERWLAGSPKPGITWINHVARLEETGDLVGHCQGTIVPRRGTIATDCTLGYSVHPDHQGHGIAHEMMRAFVGLVVETDRPHQFLAHIAPGHTASEHVVAALGLTATDHLDRAGERIWASAERV</sequence>
<dbReference type="InterPro" id="IPR000182">
    <property type="entry name" value="GNAT_dom"/>
</dbReference>
<gene>
    <name evidence="2" type="ORF">LX12_003400</name>
</gene>
<organism evidence="2 3">
    <name type="scientific">Williamsia serinedens</name>
    <dbReference type="NCBI Taxonomy" id="391736"/>
    <lineage>
        <taxon>Bacteria</taxon>
        <taxon>Bacillati</taxon>
        <taxon>Actinomycetota</taxon>
        <taxon>Actinomycetes</taxon>
        <taxon>Mycobacteriales</taxon>
        <taxon>Nocardiaceae</taxon>
        <taxon>Williamsia</taxon>
    </lineage>
</organism>
<evidence type="ECO:0000313" key="3">
    <source>
        <dbReference type="Proteomes" id="UP001205740"/>
    </source>
</evidence>
<keyword evidence="3" id="KW-1185">Reference proteome</keyword>
<dbReference type="PANTHER" id="PTHR43792:SF1">
    <property type="entry name" value="N-ACETYLTRANSFERASE DOMAIN-CONTAINING PROTEIN"/>
    <property type="match status" value="1"/>
</dbReference>
<dbReference type="EMBL" id="JAMTCG010000006">
    <property type="protein sequence ID" value="MCP2162196.1"/>
    <property type="molecule type" value="Genomic_DNA"/>
</dbReference>